<keyword evidence="12" id="KW-1185">Reference proteome</keyword>
<feature type="domain" description="CoA-binding" evidence="8">
    <location>
        <begin position="80"/>
        <end position="181"/>
    </location>
</feature>
<dbReference type="GO" id="GO:0005737">
    <property type="term" value="C:cytoplasm"/>
    <property type="evidence" value="ECO:0007669"/>
    <property type="project" value="UniProtKB-SubCell"/>
</dbReference>
<evidence type="ECO:0000256" key="1">
    <source>
        <dbReference type="ARBA" id="ARBA00022490"/>
    </source>
</evidence>
<dbReference type="AlphaFoldDB" id="A0A9N7JL14"/>
<dbReference type="InterPro" id="IPR036291">
    <property type="entry name" value="NAD(P)-bd_dom_sf"/>
</dbReference>
<comment type="similarity">
    <text evidence="7">Belongs to the transcriptional regulatory Rex family.</text>
</comment>
<dbReference type="Gene3D" id="1.10.10.10">
    <property type="entry name" value="Winged helix-like DNA-binding domain superfamily/Winged helix DNA-binding domain"/>
    <property type="match status" value="1"/>
</dbReference>
<reference evidence="9 11" key="1">
    <citation type="submission" date="2017-09" db="EMBL/GenBank/DDBJ databases">
        <authorList>
            <person name="Thomas P."/>
            <person name="Seyboldt C."/>
        </authorList>
    </citation>
    <scope>NUCLEOTIDE SEQUENCE [LARGE SCALE GENOMIC DNA]</scope>
    <source>
        <strain evidence="9 11">DSM 7534</strain>
    </source>
</reference>
<feature type="DNA-binding region" description="H-T-H motif" evidence="7">
    <location>
        <begin position="17"/>
        <end position="56"/>
    </location>
</feature>
<evidence type="ECO:0000256" key="3">
    <source>
        <dbReference type="ARBA" id="ARBA00023015"/>
    </source>
</evidence>
<dbReference type="GO" id="GO:0051775">
    <property type="term" value="P:response to redox state"/>
    <property type="evidence" value="ECO:0007669"/>
    <property type="project" value="InterPro"/>
</dbReference>
<dbReference type="KEGG" id="csep:CP523_09550"/>
<organism evidence="9 11">
    <name type="scientific">Clostridium septicum</name>
    <dbReference type="NCBI Taxonomy" id="1504"/>
    <lineage>
        <taxon>Bacteria</taxon>
        <taxon>Bacillati</taxon>
        <taxon>Bacillota</taxon>
        <taxon>Clostridia</taxon>
        <taxon>Eubacteriales</taxon>
        <taxon>Clostridiaceae</taxon>
        <taxon>Clostridium</taxon>
    </lineage>
</organism>
<dbReference type="NCBIfam" id="NF003995">
    <property type="entry name" value="PRK05472.2-4"/>
    <property type="match status" value="1"/>
</dbReference>
<dbReference type="InterPro" id="IPR009718">
    <property type="entry name" value="Rex_DNA-bd_C_dom"/>
</dbReference>
<dbReference type="EMBL" id="CP099799">
    <property type="protein sequence ID" value="USS01239.1"/>
    <property type="molecule type" value="Genomic_DNA"/>
</dbReference>
<comment type="subunit">
    <text evidence="7">Homodimer.</text>
</comment>
<dbReference type="NCBIfam" id="NF003996">
    <property type="entry name" value="PRK05472.2-5"/>
    <property type="match status" value="1"/>
</dbReference>
<sequence length="219" mass="24883">MEKKKNISMAVIKRLPKYHRYLQELMRNDVDRISSKELGEKIGFTASQIRQDLNCFGDFGQQGYGYNVRDLYKQISVILGLNKEYKTLIVGAGNIGQAVANYSRFSELGLSLKGIFDANPKLIGLRMRGIEIQDIDYLESFLRNNSIDIGMICVPRINAQKVCDTLIQGGVKGIWNFAPVDLVVPEDVIVENVHLSESLLTLIYLLHKDDREDEKKIED</sequence>
<dbReference type="SMART" id="SM00881">
    <property type="entry name" value="CoA_binding"/>
    <property type="match status" value="1"/>
</dbReference>
<evidence type="ECO:0000256" key="5">
    <source>
        <dbReference type="ARBA" id="ARBA00023125"/>
    </source>
</evidence>
<evidence type="ECO:0000313" key="10">
    <source>
        <dbReference type="EMBL" id="USS01239.1"/>
    </source>
</evidence>
<dbReference type="InterPro" id="IPR036390">
    <property type="entry name" value="WH_DNA-bd_sf"/>
</dbReference>
<dbReference type="NCBIfam" id="NF003994">
    <property type="entry name" value="PRK05472.2-3"/>
    <property type="match status" value="1"/>
</dbReference>
<evidence type="ECO:0000256" key="6">
    <source>
        <dbReference type="ARBA" id="ARBA00023163"/>
    </source>
</evidence>
<dbReference type="RefSeq" id="WP_066676672.1">
    <property type="nucleotide sequence ID" value="NZ_CABMIZ010000018.1"/>
</dbReference>
<name>A0A9N7JL14_CLOSE</name>
<protein>
    <recommendedName>
        <fullName evidence="7">Redox-sensing transcriptional repressor Rex</fullName>
    </recommendedName>
</protein>
<evidence type="ECO:0000313" key="11">
    <source>
        <dbReference type="Proteomes" id="UP000280586"/>
    </source>
</evidence>
<accession>A0A9N7JL14</accession>
<evidence type="ECO:0000256" key="2">
    <source>
        <dbReference type="ARBA" id="ARBA00022491"/>
    </source>
</evidence>
<dbReference type="NCBIfam" id="NF003990">
    <property type="entry name" value="PRK05472.1-4"/>
    <property type="match status" value="1"/>
</dbReference>
<evidence type="ECO:0000259" key="8">
    <source>
        <dbReference type="SMART" id="SM00881"/>
    </source>
</evidence>
<dbReference type="GeneID" id="303560922"/>
<dbReference type="NCBIfam" id="NF003993">
    <property type="entry name" value="PRK05472.2-2"/>
    <property type="match status" value="1"/>
</dbReference>
<dbReference type="EMBL" id="CP023671">
    <property type="protein sequence ID" value="AYE34648.1"/>
    <property type="molecule type" value="Genomic_DNA"/>
</dbReference>
<evidence type="ECO:0000313" key="12">
    <source>
        <dbReference type="Proteomes" id="UP001055437"/>
    </source>
</evidence>
<dbReference type="PANTHER" id="PTHR35786:SF1">
    <property type="entry name" value="REDOX-SENSING TRANSCRIPTIONAL REPRESSOR REX 1"/>
    <property type="match status" value="1"/>
</dbReference>
<dbReference type="Gene3D" id="3.40.50.720">
    <property type="entry name" value="NAD(P)-binding Rossmann-like Domain"/>
    <property type="match status" value="1"/>
</dbReference>
<dbReference type="Proteomes" id="UP000280586">
    <property type="component" value="Chromosome"/>
</dbReference>
<reference evidence="10" key="2">
    <citation type="submission" date="2022-06" db="EMBL/GenBank/DDBJ databases">
        <authorList>
            <person name="Holder M.E."/>
            <person name="Ajami N.J."/>
            <person name="Petrosino J.F."/>
        </authorList>
    </citation>
    <scope>NUCLEOTIDE SEQUENCE</scope>
    <source>
        <strain evidence="10">RMA 8861</strain>
    </source>
</reference>
<evidence type="ECO:0000256" key="4">
    <source>
        <dbReference type="ARBA" id="ARBA00023027"/>
    </source>
</evidence>
<dbReference type="SUPFAM" id="SSF46785">
    <property type="entry name" value="Winged helix' DNA-binding domain"/>
    <property type="match status" value="1"/>
</dbReference>
<dbReference type="Pfam" id="PF02629">
    <property type="entry name" value="CoA_binding"/>
    <property type="match status" value="1"/>
</dbReference>
<dbReference type="GO" id="GO:0003700">
    <property type="term" value="F:DNA-binding transcription factor activity"/>
    <property type="evidence" value="ECO:0007669"/>
    <property type="project" value="UniProtKB-UniRule"/>
</dbReference>
<dbReference type="Pfam" id="PF06971">
    <property type="entry name" value="Put_DNA-bind_N"/>
    <property type="match status" value="1"/>
</dbReference>
<evidence type="ECO:0000256" key="7">
    <source>
        <dbReference type="HAMAP-Rule" id="MF_01131"/>
    </source>
</evidence>
<keyword evidence="4 7" id="KW-0520">NAD</keyword>
<dbReference type="GO" id="GO:0003677">
    <property type="term" value="F:DNA binding"/>
    <property type="evidence" value="ECO:0007669"/>
    <property type="project" value="UniProtKB-UniRule"/>
</dbReference>
<comment type="function">
    <text evidence="7">Modulates transcription in response to changes in cellular NADH/NAD(+) redox state.</text>
</comment>
<dbReference type="Proteomes" id="UP001055437">
    <property type="component" value="Chromosome"/>
</dbReference>
<dbReference type="HAMAP" id="MF_01131">
    <property type="entry name" value="Rex"/>
    <property type="match status" value="1"/>
</dbReference>
<dbReference type="InterPro" id="IPR003781">
    <property type="entry name" value="CoA-bd"/>
</dbReference>
<proteinExistence type="inferred from homology"/>
<dbReference type="SUPFAM" id="SSF51735">
    <property type="entry name" value="NAD(P)-binding Rossmann-fold domains"/>
    <property type="match status" value="1"/>
</dbReference>
<feature type="binding site" evidence="7">
    <location>
        <begin position="91"/>
        <end position="96"/>
    </location>
    <ligand>
        <name>NAD(+)</name>
        <dbReference type="ChEBI" id="CHEBI:57540"/>
    </ligand>
</feature>
<keyword evidence="6 7" id="KW-0804">Transcription</keyword>
<dbReference type="PANTHER" id="PTHR35786">
    <property type="entry name" value="REDOX-SENSING TRANSCRIPTIONAL REPRESSOR REX"/>
    <property type="match status" value="1"/>
</dbReference>
<dbReference type="OrthoDB" id="9784760at2"/>
<dbReference type="GO" id="GO:0045892">
    <property type="term" value="P:negative regulation of DNA-templated transcription"/>
    <property type="evidence" value="ECO:0007669"/>
    <property type="project" value="InterPro"/>
</dbReference>
<keyword evidence="1 7" id="KW-0963">Cytoplasm</keyword>
<dbReference type="InterPro" id="IPR022876">
    <property type="entry name" value="Tscrpt_rep_Rex"/>
</dbReference>
<keyword evidence="2 7" id="KW-0678">Repressor</keyword>
<keyword evidence="3 7" id="KW-0805">Transcription regulation</keyword>
<dbReference type="InterPro" id="IPR058236">
    <property type="entry name" value="Rex_actinobacterial-type"/>
</dbReference>
<dbReference type="InterPro" id="IPR036388">
    <property type="entry name" value="WH-like_DNA-bd_sf"/>
</dbReference>
<evidence type="ECO:0000313" key="9">
    <source>
        <dbReference type="EMBL" id="AYE34648.1"/>
    </source>
</evidence>
<gene>
    <name evidence="7" type="primary">rex</name>
    <name evidence="9" type="ORF">CP523_09550</name>
    <name evidence="10" type="ORF">NH397_01890</name>
</gene>
<comment type="subcellular location">
    <subcellularLocation>
        <location evidence="7">Cytoplasm</location>
    </subcellularLocation>
</comment>
<dbReference type="NCBIfam" id="NF003989">
    <property type="entry name" value="PRK05472.1-3"/>
    <property type="match status" value="1"/>
</dbReference>
<keyword evidence="5 7" id="KW-0238">DNA-binding</keyword>